<gene>
    <name evidence="1" type="ORF">A3J48_03975</name>
</gene>
<protein>
    <submittedName>
        <fullName evidence="1">Uncharacterized protein</fullName>
    </submittedName>
</protein>
<name>A0A1F5P832_9BACT</name>
<sequence length="153" mass="16685">MRDTVVIIVNATPPVTPDTVWIVRTADDGRILALNGARLRQGSGPFLWQQPAATPPATICLFGPSIPDCQIRADHVGNWVYHMPTARLNGAIAQGRVYTQAYADVGGSRFWLWMAGRTDQPGVCSNRGGWDWVLGFWWSMAPGFAKIDSLGCG</sequence>
<reference evidence="1 2" key="1">
    <citation type="journal article" date="2016" name="Nat. Commun.">
        <title>Thousands of microbial genomes shed light on interconnected biogeochemical processes in an aquifer system.</title>
        <authorList>
            <person name="Anantharaman K."/>
            <person name="Brown C.T."/>
            <person name="Hug L.A."/>
            <person name="Sharon I."/>
            <person name="Castelle C.J."/>
            <person name="Probst A.J."/>
            <person name="Thomas B.C."/>
            <person name="Singh A."/>
            <person name="Wilkins M.J."/>
            <person name="Karaoz U."/>
            <person name="Brodie E.L."/>
            <person name="Williams K.H."/>
            <person name="Hubbard S.S."/>
            <person name="Banfield J.F."/>
        </authorList>
    </citation>
    <scope>NUCLEOTIDE SEQUENCE [LARGE SCALE GENOMIC DNA]</scope>
</reference>
<organism evidence="1 2">
    <name type="scientific">Candidatus Doudnabacteria bacterium RIFCSPHIGHO2_02_FULL_46_11</name>
    <dbReference type="NCBI Taxonomy" id="1817832"/>
    <lineage>
        <taxon>Bacteria</taxon>
        <taxon>Candidatus Doudnaibacteriota</taxon>
    </lineage>
</organism>
<dbReference type="AlphaFoldDB" id="A0A1F5P832"/>
<dbReference type="Proteomes" id="UP000176786">
    <property type="component" value="Unassembled WGS sequence"/>
</dbReference>
<comment type="caution">
    <text evidence="1">The sequence shown here is derived from an EMBL/GenBank/DDBJ whole genome shotgun (WGS) entry which is preliminary data.</text>
</comment>
<evidence type="ECO:0000313" key="1">
    <source>
        <dbReference type="EMBL" id="OGE86091.1"/>
    </source>
</evidence>
<accession>A0A1F5P832</accession>
<evidence type="ECO:0000313" key="2">
    <source>
        <dbReference type="Proteomes" id="UP000176786"/>
    </source>
</evidence>
<dbReference type="EMBL" id="MFES01000013">
    <property type="protein sequence ID" value="OGE86091.1"/>
    <property type="molecule type" value="Genomic_DNA"/>
</dbReference>
<proteinExistence type="predicted"/>